<evidence type="ECO:0000256" key="3">
    <source>
        <dbReference type="ARBA" id="ARBA00022989"/>
    </source>
</evidence>
<feature type="transmembrane region" description="Helical" evidence="5">
    <location>
        <begin position="6"/>
        <end position="22"/>
    </location>
</feature>
<evidence type="ECO:0000256" key="1">
    <source>
        <dbReference type="ARBA" id="ARBA00004127"/>
    </source>
</evidence>
<dbReference type="GO" id="GO:0016740">
    <property type="term" value="F:transferase activity"/>
    <property type="evidence" value="ECO:0007669"/>
    <property type="project" value="UniProtKB-ARBA"/>
</dbReference>
<name>A0AB38A050_9LACT</name>
<dbReference type="AlphaFoldDB" id="A0AB38A050"/>
<keyword evidence="2 5" id="KW-0812">Transmembrane</keyword>
<evidence type="ECO:0000313" key="6">
    <source>
        <dbReference type="EMBL" id="SEA46411.1"/>
    </source>
</evidence>
<gene>
    <name evidence="6" type="ORF">SAMN04488525_103147</name>
</gene>
<comment type="subcellular location">
    <subcellularLocation>
        <location evidence="1">Endomembrane system</location>
        <topology evidence="1">Multi-pass membrane protein</topology>
    </subcellularLocation>
</comment>
<dbReference type="Gene3D" id="1.20.120.1630">
    <property type="match status" value="1"/>
</dbReference>
<keyword evidence="7" id="KW-1185">Reference proteome</keyword>
<proteinExistence type="predicted"/>
<organism evidence="6 7">
    <name type="scientific">Trichococcus collinsii</name>
    <dbReference type="NCBI Taxonomy" id="157076"/>
    <lineage>
        <taxon>Bacteria</taxon>
        <taxon>Bacillati</taxon>
        <taxon>Bacillota</taxon>
        <taxon>Bacilli</taxon>
        <taxon>Lactobacillales</taxon>
        <taxon>Carnobacteriaceae</taxon>
        <taxon>Trichococcus</taxon>
    </lineage>
</organism>
<dbReference type="EMBL" id="FNQH01000003">
    <property type="protein sequence ID" value="SEA46411.1"/>
    <property type="molecule type" value="Genomic_DNA"/>
</dbReference>
<dbReference type="PANTHER" id="PTHR12714:SF9">
    <property type="entry name" value="PROTEIN-S-ISOPRENYLCYSTEINE O-METHYLTRANSFERASE"/>
    <property type="match status" value="1"/>
</dbReference>
<reference evidence="6 7" key="1">
    <citation type="submission" date="2016-10" db="EMBL/GenBank/DDBJ databases">
        <authorList>
            <person name="Varghese N."/>
            <person name="Submissions S."/>
        </authorList>
    </citation>
    <scope>NUCLEOTIDE SEQUENCE [LARGE SCALE GENOMIC DNA]</scope>
    <source>
        <strain evidence="6 7">DSM 14526</strain>
    </source>
</reference>
<accession>A0AB38A050</accession>
<evidence type="ECO:0000256" key="5">
    <source>
        <dbReference type="SAM" id="Phobius"/>
    </source>
</evidence>
<keyword evidence="4 5" id="KW-0472">Membrane</keyword>
<evidence type="ECO:0000256" key="2">
    <source>
        <dbReference type="ARBA" id="ARBA00022692"/>
    </source>
</evidence>
<protein>
    <submittedName>
        <fullName evidence="6">Protein-S-isoprenylcysteine O-methyltransferase Ste14</fullName>
    </submittedName>
</protein>
<evidence type="ECO:0000256" key="4">
    <source>
        <dbReference type="ARBA" id="ARBA00023136"/>
    </source>
</evidence>
<comment type="caution">
    <text evidence="6">The sequence shown here is derived from an EMBL/GenBank/DDBJ whole genome shotgun (WGS) entry which is preliminary data.</text>
</comment>
<feature type="transmembrane region" description="Helical" evidence="5">
    <location>
        <begin position="43"/>
        <end position="66"/>
    </location>
</feature>
<dbReference type="Proteomes" id="UP000199042">
    <property type="component" value="Unassembled WGS sequence"/>
</dbReference>
<dbReference type="Pfam" id="PF04191">
    <property type="entry name" value="PEMT"/>
    <property type="match status" value="1"/>
</dbReference>
<dbReference type="GO" id="GO:0012505">
    <property type="term" value="C:endomembrane system"/>
    <property type="evidence" value="ECO:0007669"/>
    <property type="project" value="UniProtKB-SubCell"/>
</dbReference>
<feature type="transmembrane region" description="Helical" evidence="5">
    <location>
        <begin position="136"/>
        <end position="161"/>
    </location>
</feature>
<dbReference type="InterPro" id="IPR007318">
    <property type="entry name" value="Phopholipid_MeTrfase"/>
</dbReference>
<keyword evidence="3 5" id="KW-1133">Transmembrane helix</keyword>
<feature type="transmembrane region" description="Helical" evidence="5">
    <location>
        <begin position="78"/>
        <end position="102"/>
    </location>
</feature>
<dbReference type="PANTHER" id="PTHR12714">
    <property type="entry name" value="PROTEIN-S ISOPRENYLCYSTEINE O-METHYLTRANSFERASE"/>
    <property type="match status" value="1"/>
</dbReference>
<evidence type="ECO:0000313" key="7">
    <source>
        <dbReference type="Proteomes" id="UP000199042"/>
    </source>
</evidence>
<dbReference type="RefSeq" id="WP_086985635.1">
    <property type="nucleotide sequence ID" value="NZ_FJNA01000001.1"/>
</dbReference>
<sequence>MKTIGLILYFSFYINFYIKMFVQNSRGIKTIQIGRGNKPKKTGIIEISLVITLLLTALTQFLTILFDEKLPIIIQHDGVRYLGAILSVAGIITLIVAMATLGDSWRGGIDYKQKTVLITTGIYKYSRNPGFVGFDLFFIGMALLFSNIVNILISCILLFLLHLQILEEEKFLSKVFGKEYTGYQKKTRRYF</sequence>